<feature type="domain" description="NlpC/P60" evidence="7">
    <location>
        <begin position="48"/>
        <end position="173"/>
    </location>
</feature>
<feature type="compositionally biased region" description="Polar residues" evidence="5">
    <location>
        <begin position="190"/>
        <end position="228"/>
    </location>
</feature>
<evidence type="ECO:0000313" key="9">
    <source>
        <dbReference type="Proteomes" id="UP000621560"/>
    </source>
</evidence>
<comment type="caution">
    <text evidence="8">The sequence shown here is derived from an EMBL/GenBank/DDBJ whole genome shotgun (WGS) entry which is preliminary data.</text>
</comment>
<keyword evidence="2" id="KW-0645">Protease</keyword>
<keyword evidence="6" id="KW-0732">Signal</keyword>
<feature type="region of interest" description="Disordered" evidence="5">
    <location>
        <begin position="180"/>
        <end position="248"/>
    </location>
</feature>
<reference evidence="8" key="1">
    <citation type="submission" date="2020-09" db="EMBL/GenBank/DDBJ databases">
        <title>A novel bacterium of genus Paenibacillus, isolated from South China Sea.</title>
        <authorList>
            <person name="Huang H."/>
            <person name="Mo K."/>
            <person name="Hu Y."/>
        </authorList>
    </citation>
    <scope>NUCLEOTIDE SEQUENCE</scope>
    <source>
        <strain evidence="8">IB182496</strain>
    </source>
</reference>
<dbReference type="InterPro" id="IPR006311">
    <property type="entry name" value="TAT_signal"/>
</dbReference>
<dbReference type="Gene3D" id="3.90.1720.10">
    <property type="entry name" value="endopeptidase domain like (from Nostoc punctiforme)"/>
    <property type="match status" value="1"/>
</dbReference>
<dbReference type="InterPro" id="IPR038765">
    <property type="entry name" value="Papain-like_cys_pep_sf"/>
</dbReference>
<dbReference type="PANTHER" id="PTHR47053:SF3">
    <property type="entry name" value="GAMMA-D-GLUTAMYL-L-LYSINE DIPEPTIDYL-PEPTIDASE"/>
    <property type="match status" value="1"/>
</dbReference>
<dbReference type="SUPFAM" id="SSF54001">
    <property type="entry name" value="Cysteine proteinases"/>
    <property type="match status" value="1"/>
</dbReference>
<feature type="chain" id="PRO_5036980476" evidence="6">
    <location>
        <begin position="44"/>
        <end position="248"/>
    </location>
</feature>
<gene>
    <name evidence="8" type="ORF">IDH44_07730</name>
</gene>
<evidence type="ECO:0000313" key="8">
    <source>
        <dbReference type="EMBL" id="MBD2845077.1"/>
    </source>
</evidence>
<evidence type="ECO:0000256" key="5">
    <source>
        <dbReference type="SAM" id="MobiDB-lite"/>
    </source>
</evidence>
<evidence type="ECO:0000259" key="7">
    <source>
        <dbReference type="PROSITE" id="PS51935"/>
    </source>
</evidence>
<dbReference type="GO" id="GO:0006508">
    <property type="term" value="P:proteolysis"/>
    <property type="evidence" value="ECO:0007669"/>
    <property type="project" value="UniProtKB-KW"/>
</dbReference>
<dbReference type="AlphaFoldDB" id="A0A927BRQ8"/>
<keyword evidence="3" id="KW-0378">Hydrolase</keyword>
<accession>A0A927BRQ8</accession>
<dbReference type="Pfam" id="PF00877">
    <property type="entry name" value="NLPC_P60"/>
    <property type="match status" value="1"/>
</dbReference>
<name>A0A927BRQ8_9BACL</name>
<evidence type="ECO:0000256" key="2">
    <source>
        <dbReference type="ARBA" id="ARBA00022670"/>
    </source>
</evidence>
<dbReference type="InterPro" id="IPR000064">
    <property type="entry name" value="NLP_P60_dom"/>
</dbReference>
<comment type="similarity">
    <text evidence="1">Belongs to the peptidase C40 family.</text>
</comment>
<feature type="signal peptide" evidence="6">
    <location>
        <begin position="1"/>
        <end position="43"/>
    </location>
</feature>
<protein>
    <submittedName>
        <fullName evidence="8">C40 family peptidase</fullName>
    </submittedName>
</protein>
<dbReference type="PROSITE" id="PS51935">
    <property type="entry name" value="NLPC_P60"/>
    <property type="match status" value="1"/>
</dbReference>
<keyword evidence="9" id="KW-1185">Reference proteome</keyword>
<organism evidence="8 9">
    <name type="scientific">Paenibacillus sabuli</name>
    <dbReference type="NCBI Taxonomy" id="2772509"/>
    <lineage>
        <taxon>Bacteria</taxon>
        <taxon>Bacillati</taxon>
        <taxon>Bacillota</taxon>
        <taxon>Bacilli</taxon>
        <taxon>Bacillales</taxon>
        <taxon>Paenibacillaceae</taxon>
        <taxon>Paenibacillus</taxon>
    </lineage>
</organism>
<dbReference type="RefSeq" id="WP_190916309.1">
    <property type="nucleotide sequence ID" value="NZ_JACXIZ010000013.1"/>
</dbReference>
<evidence type="ECO:0000256" key="4">
    <source>
        <dbReference type="ARBA" id="ARBA00022807"/>
    </source>
</evidence>
<dbReference type="InterPro" id="IPR051202">
    <property type="entry name" value="Peptidase_C40"/>
</dbReference>
<dbReference type="PROSITE" id="PS51318">
    <property type="entry name" value="TAT"/>
    <property type="match status" value="1"/>
</dbReference>
<keyword evidence="4" id="KW-0788">Thiol protease</keyword>
<dbReference type="Proteomes" id="UP000621560">
    <property type="component" value="Unassembled WGS sequence"/>
</dbReference>
<evidence type="ECO:0000256" key="1">
    <source>
        <dbReference type="ARBA" id="ARBA00007074"/>
    </source>
</evidence>
<dbReference type="PANTHER" id="PTHR47053">
    <property type="entry name" value="MUREIN DD-ENDOPEPTIDASE MEPH-RELATED"/>
    <property type="match status" value="1"/>
</dbReference>
<proteinExistence type="inferred from homology"/>
<dbReference type="GO" id="GO:0008234">
    <property type="term" value="F:cysteine-type peptidase activity"/>
    <property type="evidence" value="ECO:0007669"/>
    <property type="project" value="UniProtKB-KW"/>
</dbReference>
<evidence type="ECO:0000256" key="6">
    <source>
        <dbReference type="SAM" id="SignalP"/>
    </source>
</evidence>
<sequence>MNKQAVPTIARRARRTALAVGLGLTLTLGGGAAALAAPAQASAATGQSASADAIIATGKQYLGTRYQFGAEAGITSAFDCSSFTQYIYGRHGVELPRSSRQQASAGTAIARSQLRAGDLVFSDTNRDGVINHVSVYIGNDQLLHTYRVGIGVTVSDFSGSTWDETYVTARRVLSDSALEAQQVEDESEADQTTASDQSEQTGSEELSNVPSGTDWSGREQWTSDNRVTNVKPERNRNSWRTGGPSAWR</sequence>
<evidence type="ECO:0000256" key="3">
    <source>
        <dbReference type="ARBA" id="ARBA00022801"/>
    </source>
</evidence>
<dbReference type="EMBL" id="JACXIZ010000013">
    <property type="protein sequence ID" value="MBD2845077.1"/>
    <property type="molecule type" value="Genomic_DNA"/>
</dbReference>